<evidence type="ECO:0000256" key="2">
    <source>
        <dbReference type="ARBA" id="ARBA00022737"/>
    </source>
</evidence>
<dbReference type="SUPFAM" id="SSF52075">
    <property type="entry name" value="Outer arm dynein light chain 1"/>
    <property type="match status" value="1"/>
</dbReference>
<dbReference type="SMART" id="SM00369">
    <property type="entry name" value="LRR_TYP"/>
    <property type="match status" value="3"/>
</dbReference>
<feature type="coiled-coil region" evidence="3">
    <location>
        <begin position="455"/>
        <end position="553"/>
    </location>
</feature>
<dbReference type="Gene3D" id="3.80.10.10">
    <property type="entry name" value="Ribonuclease Inhibitor"/>
    <property type="match status" value="2"/>
</dbReference>
<keyword evidence="5" id="KW-1185">Reference proteome</keyword>
<keyword evidence="3" id="KW-0175">Coiled coil</keyword>
<protein>
    <recommendedName>
        <fullName evidence="6">Leucine-rich repeat-containing protein 45</fullName>
    </recommendedName>
</protein>
<accession>A0ABP0RT61</accession>
<name>A0ABP0RT61_9DINO</name>
<dbReference type="Pfam" id="PF13855">
    <property type="entry name" value="LRR_8"/>
    <property type="match status" value="1"/>
</dbReference>
<organism evidence="4 5">
    <name type="scientific">Durusdinium trenchii</name>
    <dbReference type="NCBI Taxonomy" id="1381693"/>
    <lineage>
        <taxon>Eukaryota</taxon>
        <taxon>Sar</taxon>
        <taxon>Alveolata</taxon>
        <taxon>Dinophyceae</taxon>
        <taxon>Suessiales</taxon>
        <taxon>Symbiodiniaceae</taxon>
        <taxon>Durusdinium</taxon>
    </lineage>
</organism>
<feature type="coiled-coil region" evidence="3">
    <location>
        <begin position="610"/>
        <end position="637"/>
    </location>
</feature>
<evidence type="ECO:0000313" key="4">
    <source>
        <dbReference type="EMBL" id="CAK9102416.1"/>
    </source>
</evidence>
<dbReference type="PANTHER" id="PTHR15454">
    <property type="entry name" value="NISCHARIN RELATED"/>
    <property type="match status" value="1"/>
</dbReference>
<dbReference type="InterPro" id="IPR003591">
    <property type="entry name" value="Leu-rich_rpt_typical-subtyp"/>
</dbReference>
<keyword evidence="2" id="KW-0677">Repeat</keyword>
<sequence length="899" mass="102000">MSLDLLAAGLTSLHEIAGDGNEHAETCRLNLHMNRIKDLDGLCQFRNLEELILSGNCIKQVRPSDFKGVRRCLRVLDLSCNELKGLEGLQGLCALQELRLAYNHIECLEGQMNFWGQRSALKSLDLRCNRIAKLAQLLFLGGSTKLEEVAFQERSMGDGGNPICEEVMYRQCVLQVLPWLKVLDGASLVEDRDASTLRPRVGEASLLRDQLEQATAELQLARKQAELAKEEAEKAQRNGLEAAQEREATLRKAEADREARLRADLEEIVVVVQKHEDHFSQQLAKLSAADQELPAAEAVQKEEARALTEEESCWEELLRSEKNELSLAARWKSEKLDAEEMLAEWHSCRKHPGITCPDVQAIRLDLERTQRQLQETRSNLKIYDEEKLQSLSAEVQRQENILAETRMELCEQEDLARCWNLETAAAAGRLAAIRGTSAAQARAGVEEVAAQTCLAEGYEESLSRYRAEEAQLQKAELNLRPHAAAQEQGDIGDMEHLLRSRDRLRLEIKELEGAQSTRGGAVSILEEKLQLGLEQALQALQQSHARLSMLETDVEQKGKAHKLAQKQEELDRLMLSEMKTQLTQCRDAERNIFLQVSQRLGDTTSIEVQVHDAMENFQFAQKKIQELEKLRSSYVQQRDFAACVEAVQATKEELRKLGEEKLQKTSQLGGLQAALETRREELSNMLQKLQDCQAEGESTQTKLKIKTHMIGDAALQMGELRQSLSEAGRLKQENDLAWRDRLAEATARVDEYMEQADALHGLNEEQQEEAAKLCRIVEAKGERNHFVELQLDQVQRLAADKKSSLEAKAQAMQQESAQIMNEARWASSEMEERFRLQRAEQLEEERRARSRLLVLQQQLRAAPQNLEKLRQHLTQERMTSKERVRRLLANFETPALTSG</sequence>
<dbReference type="PROSITE" id="PS51450">
    <property type="entry name" value="LRR"/>
    <property type="match status" value="3"/>
</dbReference>
<keyword evidence="1" id="KW-0433">Leucine-rich repeat</keyword>
<comment type="caution">
    <text evidence="4">The sequence shown here is derived from an EMBL/GenBank/DDBJ whole genome shotgun (WGS) entry which is preliminary data.</text>
</comment>
<dbReference type="EMBL" id="CAXAMN010026361">
    <property type="protein sequence ID" value="CAK9102416.1"/>
    <property type="molecule type" value="Genomic_DNA"/>
</dbReference>
<dbReference type="InterPro" id="IPR001611">
    <property type="entry name" value="Leu-rich_rpt"/>
</dbReference>
<proteinExistence type="predicted"/>
<evidence type="ECO:0000313" key="5">
    <source>
        <dbReference type="Proteomes" id="UP001642484"/>
    </source>
</evidence>
<evidence type="ECO:0000256" key="3">
    <source>
        <dbReference type="SAM" id="Coils"/>
    </source>
</evidence>
<feature type="coiled-coil region" evidence="3">
    <location>
        <begin position="359"/>
        <end position="408"/>
    </location>
</feature>
<reference evidence="4 5" key="1">
    <citation type="submission" date="2024-02" db="EMBL/GenBank/DDBJ databases">
        <authorList>
            <person name="Chen Y."/>
            <person name="Shah S."/>
            <person name="Dougan E. K."/>
            <person name="Thang M."/>
            <person name="Chan C."/>
        </authorList>
    </citation>
    <scope>NUCLEOTIDE SEQUENCE [LARGE SCALE GENOMIC DNA]</scope>
</reference>
<dbReference type="InterPro" id="IPR032675">
    <property type="entry name" value="LRR_dom_sf"/>
</dbReference>
<gene>
    <name evidence="4" type="ORF">CCMP2556_LOCUS48200</name>
</gene>
<feature type="coiled-coil region" evidence="3">
    <location>
        <begin position="204"/>
        <end position="245"/>
    </location>
</feature>
<evidence type="ECO:0000256" key="1">
    <source>
        <dbReference type="ARBA" id="ARBA00022614"/>
    </source>
</evidence>
<evidence type="ECO:0008006" key="6">
    <source>
        <dbReference type="Google" id="ProtNLM"/>
    </source>
</evidence>
<dbReference type="Proteomes" id="UP001642484">
    <property type="component" value="Unassembled WGS sequence"/>
</dbReference>